<evidence type="ECO:0000313" key="3">
    <source>
        <dbReference type="EnsemblMetazoa" id="CapteP31280"/>
    </source>
</evidence>
<dbReference type="OrthoDB" id="6123057at2759"/>
<dbReference type="EnsemblMetazoa" id="CapteT31280">
    <property type="protein sequence ID" value="CapteP31280"/>
    <property type="gene ID" value="CapteG31280"/>
</dbReference>
<dbReference type="PANTHER" id="PTHR37984:SF8">
    <property type="entry name" value="CCHC-TYPE DOMAIN-CONTAINING PROTEIN"/>
    <property type="match status" value="1"/>
</dbReference>
<feature type="domain" description="Integrase zinc-binding" evidence="1">
    <location>
        <begin position="1"/>
        <end position="51"/>
    </location>
</feature>
<evidence type="ECO:0000259" key="1">
    <source>
        <dbReference type="Pfam" id="PF17921"/>
    </source>
</evidence>
<gene>
    <name evidence="2" type="ORF">CAPTEDRAFT_31280</name>
</gene>
<protein>
    <recommendedName>
        <fullName evidence="1">Integrase zinc-binding domain-containing protein</fullName>
    </recommendedName>
</protein>
<feature type="non-terminal residue" evidence="2">
    <location>
        <position position="52"/>
    </location>
</feature>
<keyword evidence="4" id="KW-1185">Reference proteome</keyword>
<dbReference type="STRING" id="283909.R7V6H8"/>
<dbReference type="Proteomes" id="UP000014760">
    <property type="component" value="Unassembled WGS sequence"/>
</dbReference>
<dbReference type="AlphaFoldDB" id="R7V6H8"/>
<sequence length="52" mass="5816">PQSLHAETKKKVHAGHLGINSCLRRARDLIFWPGMSADIRQYVEACTTCAAY</sequence>
<dbReference type="Gene3D" id="1.10.340.70">
    <property type="match status" value="1"/>
</dbReference>
<name>R7V6H8_CAPTE</name>
<reference evidence="3" key="3">
    <citation type="submission" date="2015-06" db="UniProtKB">
        <authorList>
            <consortium name="EnsemblMetazoa"/>
        </authorList>
    </citation>
    <scope>IDENTIFICATION</scope>
</reference>
<dbReference type="InterPro" id="IPR041588">
    <property type="entry name" value="Integrase_H2C2"/>
</dbReference>
<dbReference type="EMBL" id="AMQN01018725">
    <property type="status" value="NOT_ANNOTATED_CDS"/>
    <property type="molecule type" value="Genomic_DNA"/>
</dbReference>
<dbReference type="FunFam" id="1.10.340.70:FF:000001">
    <property type="entry name" value="Retrovirus-related Pol polyprotein from transposon gypsy-like Protein"/>
    <property type="match status" value="1"/>
</dbReference>
<reference evidence="2 4" key="2">
    <citation type="journal article" date="2013" name="Nature">
        <title>Insights into bilaterian evolution from three spiralian genomes.</title>
        <authorList>
            <person name="Simakov O."/>
            <person name="Marletaz F."/>
            <person name="Cho S.J."/>
            <person name="Edsinger-Gonzales E."/>
            <person name="Havlak P."/>
            <person name="Hellsten U."/>
            <person name="Kuo D.H."/>
            <person name="Larsson T."/>
            <person name="Lv J."/>
            <person name="Arendt D."/>
            <person name="Savage R."/>
            <person name="Osoegawa K."/>
            <person name="de Jong P."/>
            <person name="Grimwood J."/>
            <person name="Chapman J.A."/>
            <person name="Shapiro H."/>
            <person name="Aerts A."/>
            <person name="Otillar R.P."/>
            <person name="Terry A.Y."/>
            <person name="Boore J.L."/>
            <person name="Grigoriev I.V."/>
            <person name="Lindberg D.R."/>
            <person name="Seaver E.C."/>
            <person name="Weisblat D.A."/>
            <person name="Putnam N.H."/>
            <person name="Rokhsar D.S."/>
        </authorList>
    </citation>
    <scope>NUCLEOTIDE SEQUENCE</scope>
    <source>
        <strain evidence="2 4">I ESC-2004</strain>
    </source>
</reference>
<evidence type="ECO:0000313" key="2">
    <source>
        <dbReference type="EMBL" id="ELU14067.1"/>
    </source>
</evidence>
<dbReference type="HOGENOM" id="CLU_211842_0_0_1"/>
<dbReference type="Pfam" id="PF17921">
    <property type="entry name" value="Integrase_H2C2"/>
    <property type="match status" value="1"/>
</dbReference>
<accession>R7V6H8</accession>
<evidence type="ECO:0000313" key="4">
    <source>
        <dbReference type="Proteomes" id="UP000014760"/>
    </source>
</evidence>
<proteinExistence type="predicted"/>
<dbReference type="PANTHER" id="PTHR37984">
    <property type="entry name" value="PROTEIN CBG26694"/>
    <property type="match status" value="1"/>
</dbReference>
<dbReference type="InterPro" id="IPR050951">
    <property type="entry name" value="Retrovirus_Pol_polyprotein"/>
</dbReference>
<organism evidence="2">
    <name type="scientific">Capitella teleta</name>
    <name type="common">Polychaete worm</name>
    <dbReference type="NCBI Taxonomy" id="283909"/>
    <lineage>
        <taxon>Eukaryota</taxon>
        <taxon>Metazoa</taxon>
        <taxon>Spiralia</taxon>
        <taxon>Lophotrochozoa</taxon>
        <taxon>Annelida</taxon>
        <taxon>Polychaeta</taxon>
        <taxon>Sedentaria</taxon>
        <taxon>Scolecida</taxon>
        <taxon>Capitellidae</taxon>
        <taxon>Capitella</taxon>
    </lineage>
</organism>
<feature type="non-terminal residue" evidence="2">
    <location>
        <position position="1"/>
    </location>
</feature>
<dbReference type="EMBL" id="KB294808">
    <property type="protein sequence ID" value="ELU14067.1"/>
    <property type="molecule type" value="Genomic_DNA"/>
</dbReference>
<dbReference type="OMA" id="KIQANHF"/>
<reference evidence="4" key="1">
    <citation type="submission" date="2012-12" db="EMBL/GenBank/DDBJ databases">
        <authorList>
            <person name="Hellsten U."/>
            <person name="Grimwood J."/>
            <person name="Chapman J.A."/>
            <person name="Shapiro H."/>
            <person name="Aerts A."/>
            <person name="Otillar R.P."/>
            <person name="Terry A.Y."/>
            <person name="Boore J.L."/>
            <person name="Simakov O."/>
            <person name="Marletaz F."/>
            <person name="Cho S.-J."/>
            <person name="Edsinger-Gonzales E."/>
            <person name="Havlak P."/>
            <person name="Kuo D.-H."/>
            <person name="Larsson T."/>
            <person name="Lv J."/>
            <person name="Arendt D."/>
            <person name="Savage R."/>
            <person name="Osoegawa K."/>
            <person name="de Jong P."/>
            <person name="Lindberg D.R."/>
            <person name="Seaver E.C."/>
            <person name="Weisblat D.A."/>
            <person name="Putnam N.H."/>
            <person name="Grigoriev I.V."/>
            <person name="Rokhsar D.S."/>
        </authorList>
    </citation>
    <scope>NUCLEOTIDE SEQUENCE</scope>
    <source>
        <strain evidence="4">I ESC-2004</strain>
    </source>
</reference>